<dbReference type="Proteomes" id="UP000198386">
    <property type="component" value="Unassembled WGS sequence"/>
</dbReference>
<protein>
    <submittedName>
        <fullName evidence="6">LuxR family transcriptional regulator, maltose regulon positive regulatory protein</fullName>
    </submittedName>
</protein>
<evidence type="ECO:0000256" key="2">
    <source>
        <dbReference type="ARBA" id="ARBA00023125"/>
    </source>
</evidence>
<keyword evidence="3" id="KW-0804">Transcription</keyword>
<keyword evidence="1" id="KW-0805">Transcription regulation</keyword>
<dbReference type="PROSITE" id="PS50043">
    <property type="entry name" value="HTH_LUXR_2"/>
    <property type="match status" value="1"/>
</dbReference>
<evidence type="ECO:0000256" key="1">
    <source>
        <dbReference type="ARBA" id="ARBA00023015"/>
    </source>
</evidence>
<gene>
    <name evidence="6" type="ORF">SAMN04488107_1579</name>
</gene>
<dbReference type="OrthoDB" id="134985at2"/>
<dbReference type="Pfam" id="PF25873">
    <property type="entry name" value="WHD_MalT"/>
    <property type="match status" value="1"/>
</dbReference>
<dbReference type="GO" id="GO:0003677">
    <property type="term" value="F:DNA binding"/>
    <property type="evidence" value="ECO:0007669"/>
    <property type="project" value="UniProtKB-KW"/>
</dbReference>
<keyword evidence="7" id="KW-1185">Reference proteome</keyword>
<feature type="domain" description="HTH luxR-type" evidence="5">
    <location>
        <begin position="839"/>
        <end position="904"/>
    </location>
</feature>
<dbReference type="Gene3D" id="1.25.40.10">
    <property type="entry name" value="Tetratricopeptide repeat domain"/>
    <property type="match status" value="1"/>
</dbReference>
<evidence type="ECO:0000259" key="5">
    <source>
        <dbReference type="PROSITE" id="PS50043"/>
    </source>
</evidence>
<dbReference type="Gene3D" id="3.40.50.300">
    <property type="entry name" value="P-loop containing nucleotide triphosphate hydrolases"/>
    <property type="match status" value="1"/>
</dbReference>
<dbReference type="PRINTS" id="PR00038">
    <property type="entry name" value="HTHLUXR"/>
</dbReference>
<proteinExistence type="predicted"/>
<reference evidence="7" key="1">
    <citation type="submission" date="2017-06" db="EMBL/GenBank/DDBJ databases">
        <authorList>
            <person name="Varghese N."/>
            <person name="Submissions S."/>
        </authorList>
    </citation>
    <scope>NUCLEOTIDE SEQUENCE [LARGE SCALE GENOMIC DNA]</scope>
    <source>
        <strain evidence="7">DSM 45423</strain>
    </source>
</reference>
<name>A0A239C2H7_9ACTN</name>
<evidence type="ECO:0000313" key="7">
    <source>
        <dbReference type="Proteomes" id="UP000198386"/>
    </source>
</evidence>
<dbReference type="SUPFAM" id="SSF48452">
    <property type="entry name" value="TPR-like"/>
    <property type="match status" value="2"/>
</dbReference>
<dbReference type="EMBL" id="FZOH01000002">
    <property type="protein sequence ID" value="SNS14505.1"/>
    <property type="molecule type" value="Genomic_DNA"/>
</dbReference>
<sequence length="921" mass="98957">MVGPLLETKLHVPRRRRGLVARPRLLERLDRGTEAALTLVSAPAGFGKTTVLTDWLTSVAAGQRPVAWLSLDQRDNDPAVFWTYLVAALRTAAPGVGAGALALLQSPRASTEAVLATLVNDLSASPDDVVLVLDDYHVVDAPEVQDGMSFLVEHLPAQVHLVIAGRADPALPLARWRARGDLVELRAADLRFTADEAAAYLDVATGLTLTTADVAALEQRTEGWIAALQLAALSMQGRDDVAGFIAGFAGDDRYVVDYLVEEVLARQPERVRSFLLQTSVLSRLTGPLCDALTGRNDGKAMLEALDRANLFLVPLDGRRRWYRYHHLFADVLHVRLQDELPDAVSGLHRQAAEWYERSGDRAEAVHHALAGGDVARAADLVELALPALQKGRQEATMRRWLEALPDEVIRVRPVLGVGHAAALMVSGRVEGVEARLRDAERWLSPTPDGAEEPPAPPTEMVVADEAGFRRLPSAIAMYRAGQALLSGDVAGTVAHARRALDLAGAEDHLGRGGAAGLLGLAHWASGDLGTAHRWYSDAASCLEEAGHVSDVAGCAIALADICLARARLGEARSTYERALRLVTPDAGPVLRGAADVHVGIAGILTERGDLDAARRHLLVSRDLGEHVGLPQNPYRWRVVMARIREAEGDVAAALGLLEEAERRYVGDYFPEVRPLPALRAQVLARRGRWAEALAWAQERGLSVDDDPDYLREFEHLTFARALAARSAAQGDARPVSGAVHLLARLLQAAEEGCRTGSVIAVLVVQALAEQTRGDVPAALAALRRALALAEPQGYVRVFADEGAAIGALLRAVAAEDAAAGYAHRLVAALGTGEDDVPAPAGLVDPLSARELDVLRMLGSDLDGPDIARRLFVSVNTVRTHTKNIYAKLGVTNRRAAVRRGEDLDLVPRPRDRPDRAAVPDR</sequence>
<dbReference type="InterPro" id="IPR059106">
    <property type="entry name" value="WHD_MalT"/>
</dbReference>
<dbReference type="Pfam" id="PF17874">
    <property type="entry name" value="TPR_MalT"/>
    <property type="match status" value="1"/>
</dbReference>
<organism evidence="6 7">
    <name type="scientific">Geodermatophilus saharensis</name>
    <dbReference type="NCBI Taxonomy" id="1137994"/>
    <lineage>
        <taxon>Bacteria</taxon>
        <taxon>Bacillati</taxon>
        <taxon>Actinomycetota</taxon>
        <taxon>Actinomycetes</taxon>
        <taxon>Geodermatophilales</taxon>
        <taxon>Geodermatophilaceae</taxon>
        <taxon>Geodermatophilus</taxon>
    </lineage>
</organism>
<dbReference type="Gene3D" id="1.10.10.10">
    <property type="entry name" value="Winged helix-like DNA-binding domain superfamily/Winged helix DNA-binding domain"/>
    <property type="match status" value="1"/>
</dbReference>
<evidence type="ECO:0000313" key="6">
    <source>
        <dbReference type="EMBL" id="SNS14505.1"/>
    </source>
</evidence>
<dbReference type="CDD" id="cd06170">
    <property type="entry name" value="LuxR_C_like"/>
    <property type="match status" value="1"/>
</dbReference>
<dbReference type="RefSeq" id="WP_089403427.1">
    <property type="nucleotide sequence ID" value="NZ_FZOH01000002.1"/>
</dbReference>
<dbReference type="InterPro" id="IPR016032">
    <property type="entry name" value="Sig_transdc_resp-reg_C-effctor"/>
</dbReference>
<keyword evidence="2" id="KW-0238">DNA-binding</keyword>
<dbReference type="Pfam" id="PF00196">
    <property type="entry name" value="GerE"/>
    <property type="match status" value="1"/>
</dbReference>
<dbReference type="InterPro" id="IPR027417">
    <property type="entry name" value="P-loop_NTPase"/>
</dbReference>
<dbReference type="SUPFAM" id="SSF46894">
    <property type="entry name" value="C-terminal effector domain of the bipartite response regulators"/>
    <property type="match status" value="1"/>
</dbReference>
<dbReference type="GO" id="GO:0006355">
    <property type="term" value="P:regulation of DNA-templated transcription"/>
    <property type="evidence" value="ECO:0007669"/>
    <property type="project" value="InterPro"/>
</dbReference>
<dbReference type="PANTHER" id="PTHR44688:SF16">
    <property type="entry name" value="DNA-BINDING TRANSCRIPTIONAL ACTIVATOR DEVR_DOSR"/>
    <property type="match status" value="1"/>
</dbReference>
<evidence type="ECO:0000256" key="4">
    <source>
        <dbReference type="SAM" id="MobiDB-lite"/>
    </source>
</evidence>
<accession>A0A239C2H7</accession>
<dbReference type="InterPro" id="IPR041617">
    <property type="entry name" value="TPR_MalT"/>
</dbReference>
<dbReference type="PANTHER" id="PTHR44688">
    <property type="entry name" value="DNA-BINDING TRANSCRIPTIONAL ACTIVATOR DEVR_DOSR"/>
    <property type="match status" value="1"/>
</dbReference>
<dbReference type="AlphaFoldDB" id="A0A239C2H7"/>
<dbReference type="SMART" id="SM00421">
    <property type="entry name" value="HTH_LUXR"/>
    <property type="match status" value="1"/>
</dbReference>
<feature type="region of interest" description="Disordered" evidence="4">
    <location>
        <begin position="901"/>
        <end position="921"/>
    </location>
</feature>
<dbReference type="InterPro" id="IPR011990">
    <property type="entry name" value="TPR-like_helical_dom_sf"/>
</dbReference>
<dbReference type="InterPro" id="IPR000792">
    <property type="entry name" value="Tscrpt_reg_LuxR_C"/>
</dbReference>
<dbReference type="InterPro" id="IPR036388">
    <property type="entry name" value="WH-like_DNA-bd_sf"/>
</dbReference>
<evidence type="ECO:0000256" key="3">
    <source>
        <dbReference type="ARBA" id="ARBA00023163"/>
    </source>
</evidence>